<reference evidence="1 2" key="1">
    <citation type="journal article" date="2018" name="PLoS ONE">
        <title>The draft genome of Kipferlia bialata reveals reductive genome evolution in fornicate parasites.</title>
        <authorList>
            <person name="Tanifuji G."/>
            <person name="Takabayashi S."/>
            <person name="Kume K."/>
            <person name="Takagi M."/>
            <person name="Nakayama T."/>
            <person name="Kamikawa R."/>
            <person name="Inagaki Y."/>
            <person name="Hashimoto T."/>
        </authorList>
    </citation>
    <scope>NUCLEOTIDE SEQUENCE [LARGE SCALE GENOMIC DNA]</scope>
    <source>
        <strain evidence="1">NY0173</strain>
    </source>
</reference>
<evidence type="ECO:0000313" key="2">
    <source>
        <dbReference type="Proteomes" id="UP000265618"/>
    </source>
</evidence>
<proteinExistence type="predicted"/>
<dbReference type="AlphaFoldDB" id="A0A9K3CXV3"/>
<keyword evidence="2" id="KW-1185">Reference proteome</keyword>
<evidence type="ECO:0000313" key="1">
    <source>
        <dbReference type="EMBL" id="GIQ83689.1"/>
    </source>
</evidence>
<dbReference type="InterPro" id="IPR036444">
    <property type="entry name" value="PLipase_A2_dom_sf"/>
</dbReference>
<dbReference type="GO" id="GO:0050482">
    <property type="term" value="P:arachidonate secretion"/>
    <property type="evidence" value="ECO:0007669"/>
    <property type="project" value="InterPro"/>
</dbReference>
<comment type="caution">
    <text evidence="1">The sequence shown here is derived from an EMBL/GenBank/DDBJ whole genome shotgun (WGS) entry which is preliminary data.</text>
</comment>
<dbReference type="GO" id="GO:0004623">
    <property type="term" value="F:phospholipase A2 activity"/>
    <property type="evidence" value="ECO:0007669"/>
    <property type="project" value="InterPro"/>
</dbReference>
<dbReference type="Proteomes" id="UP000265618">
    <property type="component" value="Unassembled WGS sequence"/>
</dbReference>
<dbReference type="EMBL" id="BDIP01001142">
    <property type="protein sequence ID" value="GIQ83689.1"/>
    <property type="molecule type" value="Genomic_DNA"/>
</dbReference>
<accession>A0A9K3CXV3</accession>
<dbReference type="SUPFAM" id="SSF48619">
    <property type="entry name" value="Phospholipase A2, PLA2"/>
    <property type="match status" value="1"/>
</dbReference>
<dbReference type="Gene3D" id="1.20.90.10">
    <property type="entry name" value="Phospholipase A2 domain"/>
    <property type="match status" value="1"/>
</dbReference>
<gene>
    <name evidence="1" type="ORF">KIPB_005045</name>
</gene>
<organism evidence="1 2">
    <name type="scientific">Kipferlia bialata</name>
    <dbReference type="NCBI Taxonomy" id="797122"/>
    <lineage>
        <taxon>Eukaryota</taxon>
        <taxon>Metamonada</taxon>
        <taxon>Carpediemonas-like organisms</taxon>
        <taxon>Kipferlia</taxon>
    </lineage>
</organism>
<name>A0A9K3CXV3_9EUKA</name>
<protein>
    <submittedName>
        <fullName evidence="1">Uncharacterized protein</fullName>
    </submittedName>
</protein>
<dbReference type="GO" id="GO:0006644">
    <property type="term" value="P:phospholipid metabolic process"/>
    <property type="evidence" value="ECO:0007669"/>
    <property type="project" value="InterPro"/>
</dbReference>
<sequence length="208" mass="23945">MNCVPDFPIVEYAYMYCEDPGCDEFWPLRADGCSIPVPYVKDVSDMVFGSECELHDLCYAAPGNTQDACDVAFYQNLMSVCQYGGIASVLKRDCELLAYTMYSAVHLIGKQSYVNGNLFSQRHCKELYVDSILESRVVRYYIQYLSDNREQCVLDNPSLTPEECLALRVMQDAWKKKMAAFERQKKIYWAKKTIKKAAELKLLRGRKK</sequence>